<dbReference type="HOGENOM" id="CLU_1406315_0_0_0"/>
<keyword evidence="2" id="KW-0732">Signal</keyword>
<keyword evidence="1" id="KW-0812">Transmembrane</keyword>
<dbReference type="eggNOG" id="ENOG502ZIUT">
    <property type="taxonomic scope" value="Bacteria"/>
</dbReference>
<keyword evidence="1" id="KW-1133">Transmembrane helix</keyword>
<dbReference type="Pfam" id="PF07589">
    <property type="entry name" value="PEP-CTERM"/>
    <property type="match status" value="1"/>
</dbReference>
<reference evidence="4" key="1">
    <citation type="journal article" date="2015" name="PeerJ">
        <title>First genomic representation of candidate bacterial phylum KSB3 points to enhanced environmental sensing as a trigger of wastewater bulking.</title>
        <authorList>
            <person name="Sekiguchi Y."/>
            <person name="Ohashi A."/>
            <person name="Parks D.H."/>
            <person name="Yamauchi T."/>
            <person name="Tyson G.W."/>
            <person name="Hugenholtz P."/>
        </authorList>
    </citation>
    <scope>NUCLEOTIDE SEQUENCE [LARGE SCALE GENOMIC DNA]</scope>
</reference>
<organism evidence="4">
    <name type="scientific">Vecturithrix granuli</name>
    <dbReference type="NCBI Taxonomy" id="1499967"/>
    <lineage>
        <taxon>Bacteria</taxon>
        <taxon>Candidatus Moduliflexota</taxon>
        <taxon>Candidatus Vecturitrichia</taxon>
        <taxon>Candidatus Vecturitrichales</taxon>
        <taxon>Candidatus Vecturitrichaceae</taxon>
        <taxon>Candidatus Vecturithrix</taxon>
    </lineage>
</organism>
<feature type="chain" id="PRO_5001755543" description="Ice-binding protein C-terminal domain-containing protein" evidence="2">
    <location>
        <begin position="26"/>
        <end position="193"/>
    </location>
</feature>
<evidence type="ECO:0000313" key="4">
    <source>
        <dbReference type="EMBL" id="GAK60763.1"/>
    </source>
</evidence>
<feature type="domain" description="Ice-binding protein C-terminal" evidence="3">
    <location>
        <begin position="166"/>
        <end position="189"/>
    </location>
</feature>
<feature type="signal peptide" evidence="2">
    <location>
        <begin position="1"/>
        <end position="25"/>
    </location>
</feature>
<dbReference type="Proteomes" id="UP000030661">
    <property type="component" value="Unassembled WGS sequence"/>
</dbReference>
<feature type="transmembrane region" description="Helical" evidence="1">
    <location>
        <begin position="170"/>
        <end position="187"/>
    </location>
</feature>
<dbReference type="AlphaFoldDB" id="A0A081C858"/>
<dbReference type="EMBL" id="DF820474">
    <property type="protein sequence ID" value="GAK60763.1"/>
    <property type="molecule type" value="Genomic_DNA"/>
</dbReference>
<evidence type="ECO:0000259" key="3">
    <source>
        <dbReference type="Pfam" id="PF07589"/>
    </source>
</evidence>
<keyword evidence="5" id="KW-1185">Reference proteome</keyword>
<dbReference type="InterPro" id="IPR013424">
    <property type="entry name" value="Ice-binding_C"/>
</dbReference>
<proteinExistence type="predicted"/>
<evidence type="ECO:0000256" key="1">
    <source>
        <dbReference type="SAM" id="Phobius"/>
    </source>
</evidence>
<dbReference type="NCBIfam" id="TIGR02595">
    <property type="entry name" value="PEP_CTERM"/>
    <property type="match status" value="1"/>
</dbReference>
<keyword evidence="1" id="KW-0472">Membrane</keyword>
<evidence type="ECO:0000313" key="5">
    <source>
        <dbReference type="Proteomes" id="UP000030661"/>
    </source>
</evidence>
<evidence type="ECO:0000256" key="2">
    <source>
        <dbReference type="SAM" id="SignalP"/>
    </source>
</evidence>
<protein>
    <recommendedName>
        <fullName evidence="3">Ice-binding protein C-terminal domain-containing protein</fullName>
    </recommendedName>
</protein>
<gene>
    <name evidence="4" type="ORF">U27_00661</name>
</gene>
<name>A0A081C858_VECG1</name>
<accession>A0A081C858</accession>
<sequence>MMKKRFLAFVCVTLLLLGAAGNASAYSNSGEWMFTLDGNDSNYDWDVLETKMEKWFSDEKGLERDIDLTYYDKVDVNQDTGGLKVDKGFMTLTYEDDFLSGTWKTELPIEFYSVKGAREFAFYWVEGLADFGYWSTEDLKTPNGKNIPKISHLSAWNPGYPITPPAVPEPGTLMLLGLGLVGAAVLGRKKSRA</sequence>